<accession>A0ABR1QDN4</accession>
<dbReference type="RefSeq" id="XP_066700155.1">
    <property type="nucleotide sequence ID" value="XM_066844043.1"/>
</dbReference>
<gene>
    <name evidence="2" type="ORF">PG986_007821</name>
</gene>
<comment type="caution">
    <text evidence="2">The sequence shown here is derived from an EMBL/GenBank/DDBJ whole genome shotgun (WGS) entry which is preliminary data.</text>
</comment>
<evidence type="ECO:0000313" key="2">
    <source>
        <dbReference type="EMBL" id="KAK7952093.1"/>
    </source>
</evidence>
<organism evidence="2 3">
    <name type="scientific">Apiospora aurea</name>
    <dbReference type="NCBI Taxonomy" id="335848"/>
    <lineage>
        <taxon>Eukaryota</taxon>
        <taxon>Fungi</taxon>
        <taxon>Dikarya</taxon>
        <taxon>Ascomycota</taxon>
        <taxon>Pezizomycotina</taxon>
        <taxon>Sordariomycetes</taxon>
        <taxon>Xylariomycetidae</taxon>
        <taxon>Amphisphaeriales</taxon>
        <taxon>Apiosporaceae</taxon>
        <taxon>Apiospora</taxon>
    </lineage>
</organism>
<keyword evidence="1" id="KW-0812">Transmembrane</keyword>
<keyword evidence="1" id="KW-1133">Transmembrane helix</keyword>
<evidence type="ECO:0000313" key="3">
    <source>
        <dbReference type="Proteomes" id="UP001391051"/>
    </source>
</evidence>
<dbReference type="EMBL" id="JAQQWE010000005">
    <property type="protein sequence ID" value="KAK7952093.1"/>
    <property type="molecule type" value="Genomic_DNA"/>
</dbReference>
<dbReference type="Proteomes" id="UP001391051">
    <property type="component" value="Unassembled WGS sequence"/>
</dbReference>
<protein>
    <submittedName>
        <fullName evidence="2">Uncharacterized protein</fullName>
    </submittedName>
</protein>
<feature type="transmembrane region" description="Helical" evidence="1">
    <location>
        <begin position="39"/>
        <end position="62"/>
    </location>
</feature>
<dbReference type="GeneID" id="92077105"/>
<keyword evidence="1" id="KW-0472">Membrane</keyword>
<keyword evidence="3" id="KW-1185">Reference proteome</keyword>
<reference evidence="2 3" key="1">
    <citation type="submission" date="2023-01" db="EMBL/GenBank/DDBJ databases">
        <title>Analysis of 21 Apiospora genomes using comparative genomics revels a genus with tremendous synthesis potential of carbohydrate active enzymes and secondary metabolites.</title>
        <authorList>
            <person name="Sorensen T."/>
        </authorList>
    </citation>
    <scope>NUCLEOTIDE SEQUENCE [LARGE SCALE GENOMIC DNA]</scope>
    <source>
        <strain evidence="2 3">CBS 24483</strain>
    </source>
</reference>
<sequence>MSPIPTADSQSVVFPPPTLANTGGGGRLIRCRQDPRSTAVAALPALASGFSVASSFFLWRWADPVLPLSWAKDGGRAVGRAVERSPTDLTWGN</sequence>
<proteinExistence type="predicted"/>
<evidence type="ECO:0000256" key="1">
    <source>
        <dbReference type="SAM" id="Phobius"/>
    </source>
</evidence>
<name>A0ABR1QDN4_9PEZI</name>